<accession>A0ABU7E9X6</accession>
<evidence type="ECO:0000313" key="1">
    <source>
        <dbReference type="EMBL" id="MED6283576.1"/>
    </source>
</evidence>
<gene>
    <name evidence="1" type="ORF">CHARACLAT_010290</name>
</gene>
<dbReference type="EMBL" id="JAHUTJ010049838">
    <property type="protein sequence ID" value="MED6283576.1"/>
    <property type="molecule type" value="Genomic_DNA"/>
</dbReference>
<reference evidence="1 2" key="1">
    <citation type="submission" date="2021-06" db="EMBL/GenBank/DDBJ databases">
        <authorList>
            <person name="Palmer J.M."/>
        </authorList>
    </citation>
    <scope>NUCLEOTIDE SEQUENCE [LARGE SCALE GENOMIC DNA]</scope>
    <source>
        <strain evidence="1 2">CL_MEX2019</strain>
        <tissue evidence="1">Muscle</tissue>
    </source>
</reference>
<organism evidence="1 2">
    <name type="scientific">Characodon lateralis</name>
    <dbReference type="NCBI Taxonomy" id="208331"/>
    <lineage>
        <taxon>Eukaryota</taxon>
        <taxon>Metazoa</taxon>
        <taxon>Chordata</taxon>
        <taxon>Craniata</taxon>
        <taxon>Vertebrata</taxon>
        <taxon>Euteleostomi</taxon>
        <taxon>Actinopterygii</taxon>
        <taxon>Neopterygii</taxon>
        <taxon>Teleostei</taxon>
        <taxon>Neoteleostei</taxon>
        <taxon>Acanthomorphata</taxon>
        <taxon>Ovalentaria</taxon>
        <taxon>Atherinomorphae</taxon>
        <taxon>Cyprinodontiformes</taxon>
        <taxon>Goodeidae</taxon>
        <taxon>Characodon</taxon>
    </lineage>
</organism>
<name>A0ABU7E9X6_9TELE</name>
<evidence type="ECO:0000313" key="2">
    <source>
        <dbReference type="Proteomes" id="UP001352852"/>
    </source>
</evidence>
<sequence length="146" mass="16659">MLYKTDNTKNSKQTMYCLYCSINVTSVDLFKAEMGPPFCSCSFVSAPHLSVPSLFLYISIDTPCPLSSLHSFPHVLSLHFLYYLYLDFISFFLPQPVSLPHFLLMHNPHGGLDLSKSTQTHKKKTFLVKALRGKFSHLVLHWAEIC</sequence>
<comment type="caution">
    <text evidence="1">The sequence shown here is derived from an EMBL/GenBank/DDBJ whole genome shotgun (WGS) entry which is preliminary data.</text>
</comment>
<keyword evidence="2" id="KW-1185">Reference proteome</keyword>
<dbReference type="Proteomes" id="UP001352852">
    <property type="component" value="Unassembled WGS sequence"/>
</dbReference>
<proteinExistence type="predicted"/>
<protein>
    <submittedName>
        <fullName evidence="1">Uncharacterized protein</fullName>
    </submittedName>
</protein>